<dbReference type="Pfam" id="PF07732">
    <property type="entry name" value="Cu-oxidase_3"/>
    <property type="match status" value="1"/>
</dbReference>
<evidence type="ECO:0000256" key="7">
    <source>
        <dbReference type="ARBA" id="ARBA00042896"/>
    </source>
</evidence>
<dbReference type="PROSITE" id="PS51318">
    <property type="entry name" value="TAT"/>
    <property type="match status" value="1"/>
</dbReference>
<sequence>MEANAPAVSAPTRRTVLRGVAALPVAAAAGCSTTESHHRPRFASAPPSGKRPLPIPPPAKSTVTDDGTRRFDLDIRAGATEIVAGVKTPTWGYSGAILGPTLRARHGETVAVRVRNSLGEVTSVHWHGMHLPAIFDGGPHQPIMPGGTWTPTWTVKQPAATLWYHPHAHGTTQRHAFRGLAGLFIIDDDNPVSRELPHDYGVDDVPLIVQDKKFTPNGNLDERDDPSAGLLGSTVTTNGIADTYLDVTTERVRLRVLNGSTVRFYNLGFDDDSEFEMIAGDGGLLEEPTRLRRLRLTPGERAEIIVTMRPGLTRILRAYPFEDNNGIRPSQPAANFGLADTFDIVLLRAANTLKPRPAPPAALAHIPPIDTNGAATRTFLFGQVSINGATMDMQRIDVRTVVDTPEIWAVTNGVNGVHNFHVHDTRFRVIDIDGQAPPPELAGWKDTVNVRPFSTVRLAVRFSDYTDARWPYMYHCHLMYHEDYGMMGQFLVLRPGEKPDSVIGQGGGSPHHEHGAPPR</sequence>
<dbReference type="InterPro" id="IPR002355">
    <property type="entry name" value="Cu_oxidase_Cu_BS"/>
</dbReference>
<feature type="compositionally biased region" description="Basic and acidic residues" evidence="10">
    <location>
        <begin position="510"/>
        <end position="519"/>
    </location>
</feature>
<dbReference type="EMBL" id="BIFH01000019">
    <property type="protein sequence ID" value="GCD96146.1"/>
    <property type="molecule type" value="Genomic_DNA"/>
</dbReference>
<dbReference type="AlphaFoldDB" id="A0A401YNH0"/>
<keyword evidence="14" id="KW-1185">Reference proteome</keyword>
<comment type="catalytic activity">
    <reaction evidence="9">
        <text>4 Cu(+) + O2 + 4 H(+) = 4 Cu(2+) + 2 H2O</text>
        <dbReference type="Rhea" id="RHEA:30083"/>
        <dbReference type="ChEBI" id="CHEBI:15377"/>
        <dbReference type="ChEBI" id="CHEBI:15378"/>
        <dbReference type="ChEBI" id="CHEBI:15379"/>
        <dbReference type="ChEBI" id="CHEBI:29036"/>
        <dbReference type="ChEBI" id="CHEBI:49552"/>
        <dbReference type="EC" id="1.16.3.4"/>
    </reaction>
    <physiologicalReaction direction="left-to-right" evidence="9">
        <dbReference type="Rhea" id="RHEA:30084"/>
    </physiologicalReaction>
</comment>
<comment type="caution">
    <text evidence="13">The sequence shown here is derived from an EMBL/GenBank/DDBJ whole genome shotgun (WGS) entry which is preliminary data.</text>
</comment>
<comment type="similarity">
    <text evidence="1">Belongs to the multicopper oxidase family.</text>
</comment>
<dbReference type="Pfam" id="PF07731">
    <property type="entry name" value="Cu-oxidase_2"/>
    <property type="match status" value="1"/>
</dbReference>
<evidence type="ECO:0000256" key="3">
    <source>
        <dbReference type="ARBA" id="ARBA00022723"/>
    </source>
</evidence>
<dbReference type="PROSITE" id="PS00080">
    <property type="entry name" value="MULTICOPPER_OXIDASE2"/>
    <property type="match status" value="1"/>
</dbReference>
<proteinExistence type="inferred from homology"/>
<evidence type="ECO:0000256" key="5">
    <source>
        <dbReference type="ARBA" id="ARBA00038978"/>
    </source>
</evidence>
<dbReference type="GO" id="GO:0005507">
    <property type="term" value="F:copper ion binding"/>
    <property type="evidence" value="ECO:0007669"/>
    <property type="project" value="InterPro"/>
</dbReference>
<dbReference type="InterPro" id="IPR011707">
    <property type="entry name" value="Cu-oxidase-like_N"/>
</dbReference>
<dbReference type="GO" id="GO:0016491">
    <property type="term" value="F:oxidoreductase activity"/>
    <property type="evidence" value="ECO:0007669"/>
    <property type="project" value="UniProtKB-KW"/>
</dbReference>
<dbReference type="InterPro" id="IPR011706">
    <property type="entry name" value="Cu-oxidase_C"/>
</dbReference>
<evidence type="ECO:0000256" key="9">
    <source>
        <dbReference type="ARBA" id="ARBA00048092"/>
    </source>
</evidence>
<evidence type="ECO:0000313" key="14">
    <source>
        <dbReference type="Proteomes" id="UP000286931"/>
    </source>
</evidence>
<comment type="subunit">
    <text evidence="2">Monomer.</text>
</comment>
<dbReference type="PANTHER" id="PTHR48267:SF1">
    <property type="entry name" value="BILIRUBIN OXIDASE"/>
    <property type="match status" value="1"/>
</dbReference>
<dbReference type="SUPFAM" id="SSF49503">
    <property type="entry name" value="Cupredoxins"/>
    <property type="match status" value="3"/>
</dbReference>
<dbReference type="Gene3D" id="2.60.40.420">
    <property type="entry name" value="Cupredoxins - blue copper proteins"/>
    <property type="match status" value="3"/>
</dbReference>
<protein>
    <recommendedName>
        <fullName evidence="6">Multicopper oxidase CueO</fullName>
        <ecNumber evidence="5">1.16.3.4</ecNumber>
    </recommendedName>
    <alternativeName>
        <fullName evidence="7">Copper efflux oxidase</fullName>
    </alternativeName>
    <alternativeName>
        <fullName evidence="8">Cuprous oxidase</fullName>
    </alternativeName>
</protein>
<keyword evidence="4" id="KW-0560">Oxidoreductase</keyword>
<evidence type="ECO:0000259" key="12">
    <source>
        <dbReference type="Pfam" id="PF07732"/>
    </source>
</evidence>
<dbReference type="InterPro" id="IPR006311">
    <property type="entry name" value="TAT_signal"/>
</dbReference>
<evidence type="ECO:0000256" key="4">
    <source>
        <dbReference type="ARBA" id="ARBA00023002"/>
    </source>
</evidence>
<dbReference type="CDD" id="cd13867">
    <property type="entry name" value="CuRO_2_CueO_FtsP"/>
    <property type="match status" value="1"/>
</dbReference>
<evidence type="ECO:0000256" key="1">
    <source>
        <dbReference type="ARBA" id="ARBA00010609"/>
    </source>
</evidence>
<feature type="region of interest" description="Disordered" evidence="10">
    <location>
        <begin position="498"/>
        <end position="519"/>
    </location>
</feature>
<reference evidence="13 14" key="1">
    <citation type="submission" date="2018-12" db="EMBL/GenBank/DDBJ databases">
        <title>Draft genome sequence of Embleya hyalina NBRC 13850T.</title>
        <authorList>
            <person name="Komaki H."/>
            <person name="Hosoyama A."/>
            <person name="Kimura A."/>
            <person name="Ichikawa N."/>
            <person name="Tamura T."/>
        </authorList>
    </citation>
    <scope>NUCLEOTIDE SEQUENCE [LARGE SCALE GENOMIC DNA]</scope>
    <source>
        <strain evidence="13 14">NBRC 13850</strain>
    </source>
</reference>
<dbReference type="CDD" id="cd13890">
    <property type="entry name" value="CuRO_3_CueO_FtsP"/>
    <property type="match status" value="1"/>
</dbReference>
<keyword evidence="3" id="KW-0479">Metal-binding</keyword>
<feature type="domain" description="Plastocyanin-like" evidence="11">
    <location>
        <begin position="377"/>
        <end position="493"/>
    </location>
</feature>
<dbReference type="InterPro" id="IPR008972">
    <property type="entry name" value="Cupredoxin"/>
</dbReference>
<feature type="region of interest" description="Disordered" evidence="10">
    <location>
        <begin position="30"/>
        <end position="68"/>
    </location>
</feature>
<evidence type="ECO:0000259" key="11">
    <source>
        <dbReference type="Pfam" id="PF07731"/>
    </source>
</evidence>
<organism evidence="13 14">
    <name type="scientific">Embleya hyalina</name>
    <dbReference type="NCBI Taxonomy" id="516124"/>
    <lineage>
        <taxon>Bacteria</taxon>
        <taxon>Bacillati</taxon>
        <taxon>Actinomycetota</taxon>
        <taxon>Actinomycetes</taxon>
        <taxon>Kitasatosporales</taxon>
        <taxon>Streptomycetaceae</taxon>
        <taxon>Embleya</taxon>
    </lineage>
</organism>
<evidence type="ECO:0000313" key="13">
    <source>
        <dbReference type="EMBL" id="GCD96146.1"/>
    </source>
</evidence>
<evidence type="ECO:0000256" key="8">
    <source>
        <dbReference type="ARBA" id="ARBA00043090"/>
    </source>
</evidence>
<dbReference type="CDD" id="cd04232">
    <property type="entry name" value="CuRO_1_CueO_FtsP"/>
    <property type="match status" value="1"/>
</dbReference>
<gene>
    <name evidence="13" type="ORF">EHYA_03830</name>
</gene>
<evidence type="ECO:0000256" key="6">
    <source>
        <dbReference type="ARBA" id="ARBA00041027"/>
    </source>
</evidence>
<name>A0A401YNH0_9ACTN</name>
<evidence type="ECO:0000256" key="2">
    <source>
        <dbReference type="ARBA" id="ARBA00011245"/>
    </source>
</evidence>
<feature type="domain" description="Plastocyanin-like" evidence="12">
    <location>
        <begin position="79"/>
        <end position="190"/>
    </location>
</feature>
<dbReference type="EC" id="1.16.3.4" evidence="5"/>
<evidence type="ECO:0000256" key="10">
    <source>
        <dbReference type="SAM" id="MobiDB-lite"/>
    </source>
</evidence>
<accession>A0A401YNH0</accession>
<dbReference type="Proteomes" id="UP000286931">
    <property type="component" value="Unassembled WGS sequence"/>
</dbReference>
<dbReference type="InterPro" id="IPR045087">
    <property type="entry name" value="Cu-oxidase_fam"/>
</dbReference>
<dbReference type="PANTHER" id="PTHR48267">
    <property type="entry name" value="CUPREDOXIN SUPERFAMILY PROTEIN"/>
    <property type="match status" value="1"/>
</dbReference>